<reference evidence="2 3" key="1">
    <citation type="submission" date="2021-01" db="EMBL/GenBank/DDBJ databases">
        <title>Cercospora kikuchii MAFF 305040 whole genome shotgun sequence.</title>
        <authorList>
            <person name="Kashiwa T."/>
            <person name="Suzuki T."/>
        </authorList>
    </citation>
    <scope>NUCLEOTIDE SEQUENCE [LARGE SCALE GENOMIC DNA]</scope>
    <source>
        <strain evidence="2 3">MAFF 305040</strain>
    </source>
</reference>
<dbReference type="EMBL" id="BOLY01000003">
    <property type="protein sequence ID" value="GIZ41134.1"/>
    <property type="molecule type" value="Genomic_DNA"/>
</dbReference>
<dbReference type="GeneID" id="68290024"/>
<evidence type="ECO:0008006" key="4">
    <source>
        <dbReference type="Google" id="ProtNLM"/>
    </source>
</evidence>
<dbReference type="OrthoDB" id="3650460at2759"/>
<keyword evidence="3" id="KW-1185">Reference proteome</keyword>
<gene>
    <name evidence="2" type="ORF">CKM354_000444900</name>
</gene>
<name>A0A9P3CDW2_9PEZI</name>
<feature type="region of interest" description="Disordered" evidence="1">
    <location>
        <begin position="1"/>
        <end position="27"/>
    </location>
</feature>
<comment type="caution">
    <text evidence="2">The sequence shown here is derived from an EMBL/GenBank/DDBJ whole genome shotgun (WGS) entry which is preliminary data.</text>
</comment>
<organism evidence="2 3">
    <name type="scientific">Cercospora kikuchii</name>
    <dbReference type="NCBI Taxonomy" id="84275"/>
    <lineage>
        <taxon>Eukaryota</taxon>
        <taxon>Fungi</taxon>
        <taxon>Dikarya</taxon>
        <taxon>Ascomycota</taxon>
        <taxon>Pezizomycotina</taxon>
        <taxon>Dothideomycetes</taxon>
        <taxon>Dothideomycetidae</taxon>
        <taxon>Mycosphaerellales</taxon>
        <taxon>Mycosphaerellaceae</taxon>
        <taxon>Cercospora</taxon>
    </lineage>
</organism>
<accession>A0A9P3CDW2</accession>
<evidence type="ECO:0000313" key="3">
    <source>
        <dbReference type="Proteomes" id="UP000825890"/>
    </source>
</evidence>
<dbReference type="AlphaFoldDB" id="A0A9P3CDW2"/>
<dbReference type="Proteomes" id="UP000825890">
    <property type="component" value="Unassembled WGS sequence"/>
</dbReference>
<protein>
    <recommendedName>
        <fullName evidence="4">BTB domain-containing protein</fullName>
    </recommendedName>
</protein>
<dbReference type="InterPro" id="IPR011333">
    <property type="entry name" value="SKP1/BTB/POZ_sf"/>
</dbReference>
<dbReference type="RefSeq" id="XP_044655621.1">
    <property type="nucleotide sequence ID" value="XM_044799686.1"/>
</dbReference>
<sequence>MTAESEKSSFEEWGEFQESSVADTPCKADGVSEDYKIIDPRGDLVVTVGPDGGDDGTSRKFRLCSRTLSRASSVFDAMLYGGYKEQKREESEDWSIRLAHDCPDTFDLFAQITHGSMMSVPQELSLDEIYELTELTHYYDCTDILVPWLDRWMEPFRTLHSSDRLTLRKLLWVSFEVGERRTFHSTCRRLVMECDSKPRDEDESVLASLSDMFGRLDQIRRSTIAAMLNLFDEFTQLLTVVDEKPRWCKFASYQGPHRCESMILGSIVFCLSRAKLFPIPRPEDIDESVLSLYRKLSTIVVHDIGQGERKGSDHSECNPRKFLIDRLQRILADMAPPIEDAHNKMLEAQMKKIGRWS</sequence>
<dbReference type="Gene3D" id="3.30.710.10">
    <property type="entry name" value="Potassium Channel Kv1.1, Chain A"/>
    <property type="match status" value="1"/>
</dbReference>
<evidence type="ECO:0000256" key="1">
    <source>
        <dbReference type="SAM" id="MobiDB-lite"/>
    </source>
</evidence>
<proteinExistence type="predicted"/>
<feature type="compositionally biased region" description="Basic and acidic residues" evidence="1">
    <location>
        <begin position="1"/>
        <end position="10"/>
    </location>
</feature>
<evidence type="ECO:0000313" key="2">
    <source>
        <dbReference type="EMBL" id="GIZ41134.1"/>
    </source>
</evidence>